<dbReference type="AlphaFoldDB" id="A0A8J8NBU8"/>
<evidence type="ECO:0000313" key="2">
    <source>
        <dbReference type="Proteomes" id="UP000785679"/>
    </source>
</evidence>
<proteinExistence type="predicted"/>
<evidence type="ECO:0000313" key="1">
    <source>
        <dbReference type="EMBL" id="TNV72098.1"/>
    </source>
</evidence>
<gene>
    <name evidence="1" type="ORF">FGO68_gene5479</name>
</gene>
<sequence>MKSLIAIASPCAQATQLLQSTLFTSGHRCARAWMISLPFDCVTTTHAFSHLRTSYHYSEHILKQFRQRLKRGDVFARWSSKTDQIQNSL</sequence>
<protein>
    <submittedName>
        <fullName evidence="1">Uncharacterized protein</fullName>
    </submittedName>
</protein>
<comment type="caution">
    <text evidence="1">The sequence shown here is derived from an EMBL/GenBank/DDBJ whole genome shotgun (WGS) entry which is preliminary data.</text>
</comment>
<dbReference type="EMBL" id="RRYP01024289">
    <property type="protein sequence ID" value="TNV72098.1"/>
    <property type="molecule type" value="Genomic_DNA"/>
</dbReference>
<keyword evidence="2" id="KW-1185">Reference proteome</keyword>
<accession>A0A8J8NBU8</accession>
<reference evidence="1" key="1">
    <citation type="submission" date="2019-06" db="EMBL/GenBank/DDBJ databases">
        <authorList>
            <person name="Zheng W."/>
        </authorList>
    </citation>
    <scope>NUCLEOTIDE SEQUENCE</scope>
    <source>
        <strain evidence="1">QDHG01</strain>
    </source>
</reference>
<name>A0A8J8NBU8_HALGN</name>
<organism evidence="1 2">
    <name type="scientific">Halteria grandinella</name>
    <dbReference type="NCBI Taxonomy" id="5974"/>
    <lineage>
        <taxon>Eukaryota</taxon>
        <taxon>Sar</taxon>
        <taxon>Alveolata</taxon>
        <taxon>Ciliophora</taxon>
        <taxon>Intramacronucleata</taxon>
        <taxon>Spirotrichea</taxon>
        <taxon>Stichotrichia</taxon>
        <taxon>Sporadotrichida</taxon>
        <taxon>Halteriidae</taxon>
        <taxon>Halteria</taxon>
    </lineage>
</organism>
<dbReference type="Proteomes" id="UP000785679">
    <property type="component" value="Unassembled WGS sequence"/>
</dbReference>